<dbReference type="GO" id="GO:0016740">
    <property type="term" value="F:transferase activity"/>
    <property type="evidence" value="ECO:0007669"/>
    <property type="project" value="UniProtKB-KW"/>
</dbReference>
<protein>
    <submittedName>
        <fullName evidence="5">4'-phosphopantetheinyl transferase superfamily protein</fullName>
    </submittedName>
</protein>
<dbReference type="Proteomes" id="UP000770629">
    <property type="component" value="Unassembled WGS sequence"/>
</dbReference>
<evidence type="ECO:0000256" key="1">
    <source>
        <dbReference type="ARBA" id="ARBA00010990"/>
    </source>
</evidence>
<feature type="domain" description="4'-phosphopantetheinyl transferase" evidence="3">
    <location>
        <begin position="114"/>
        <end position="215"/>
    </location>
</feature>
<dbReference type="PANTHER" id="PTHR12215">
    <property type="entry name" value="PHOSPHOPANTETHEINE TRANSFERASE"/>
    <property type="match status" value="1"/>
</dbReference>
<dbReference type="EMBL" id="JABDYF010000001">
    <property type="protein sequence ID" value="MBX5088043.1"/>
    <property type="molecule type" value="Genomic_DNA"/>
</dbReference>
<feature type="domain" description="4'-phosphopantetheinyl transferase N-terminal" evidence="4">
    <location>
        <begin position="28"/>
        <end position="89"/>
    </location>
</feature>
<gene>
    <name evidence="5" type="ORF">HJB60_02460</name>
</gene>
<keyword evidence="6" id="KW-1185">Reference proteome</keyword>
<comment type="similarity">
    <text evidence="1">Belongs to the P-Pant transferase superfamily. Gsp/Sfp/HetI/AcpT family.</text>
</comment>
<keyword evidence="2 5" id="KW-0808">Transferase</keyword>
<evidence type="ECO:0000313" key="5">
    <source>
        <dbReference type="EMBL" id="MBX5088043.1"/>
    </source>
</evidence>
<sequence length="239" mass="26605">MQQSENQPAAIDVALWPYPKNEGDRNRWIRSLPPDELERAARYRFDRDRTSFIAGRYLLRRMLSAHAGIRPSEVALVADEYGRLALDRRDAPRFSLANADGLVAVAVASGCEHIGIDCERIDTEIEAAALESYCSPGERGWLGELPASERARAAVELWTFKESHLKALGIGLREDPRNVAFAWENGLPVAAHNGERDGRWFHRLIESGSQHVAALAVCSRSGLPAIDVRLFQDDSTESE</sequence>
<dbReference type="InterPro" id="IPR008278">
    <property type="entry name" value="4-PPantetheinyl_Trfase_dom"/>
</dbReference>
<organism evidence="5 6">
    <name type="scientific">Rhizobium lentis</name>
    <dbReference type="NCBI Taxonomy" id="1138194"/>
    <lineage>
        <taxon>Bacteria</taxon>
        <taxon>Pseudomonadati</taxon>
        <taxon>Pseudomonadota</taxon>
        <taxon>Alphaproteobacteria</taxon>
        <taxon>Hyphomicrobiales</taxon>
        <taxon>Rhizobiaceae</taxon>
        <taxon>Rhizobium/Agrobacterium group</taxon>
        <taxon>Rhizobium</taxon>
    </lineage>
</organism>
<accession>A0ABS7I8A7</accession>
<evidence type="ECO:0000259" key="3">
    <source>
        <dbReference type="Pfam" id="PF01648"/>
    </source>
</evidence>
<dbReference type="SUPFAM" id="SSF56214">
    <property type="entry name" value="4'-phosphopantetheinyl transferase"/>
    <property type="match status" value="2"/>
</dbReference>
<reference evidence="5 6" key="1">
    <citation type="submission" date="2020-04" db="EMBL/GenBank/DDBJ databases">
        <title>Global-level population genomics: horizontal gene transfer, symbiosis and evolution in Rhizobia.</title>
        <authorList>
            <person name="Gai Y."/>
        </authorList>
    </citation>
    <scope>NUCLEOTIDE SEQUENCE [LARGE SCALE GENOMIC DNA]</scope>
    <source>
        <strain evidence="5 6">BLR33</strain>
    </source>
</reference>
<name>A0ABS7I8A7_9HYPH</name>
<evidence type="ECO:0000256" key="2">
    <source>
        <dbReference type="ARBA" id="ARBA00022679"/>
    </source>
</evidence>
<dbReference type="InterPro" id="IPR037143">
    <property type="entry name" value="4-PPantetheinyl_Trfase_dom_sf"/>
</dbReference>
<evidence type="ECO:0000259" key="4">
    <source>
        <dbReference type="Pfam" id="PF22624"/>
    </source>
</evidence>
<proteinExistence type="inferred from homology"/>
<dbReference type="InterPro" id="IPR055066">
    <property type="entry name" value="AASDHPPT_N"/>
</dbReference>
<dbReference type="RefSeq" id="WP_221118303.1">
    <property type="nucleotide sequence ID" value="NZ_JABDYF010000001.1"/>
</dbReference>
<evidence type="ECO:0000313" key="6">
    <source>
        <dbReference type="Proteomes" id="UP000770629"/>
    </source>
</evidence>
<dbReference type="Pfam" id="PF22624">
    <property type="entry name" value="AASDHPPT_N"/>
    <property type="match status" value="1"/>
</dbReference>
<comment type="caution">
    <text evidence="5">The sequence shown here is derived from an EMBL/GenBank/DDBJ whole genome shotgun (WGS) entry which is preliminary data.</text>
</comment>
<dbReference type="Pfam" id="PF01648">
    <property type="entry name" value="ACPS"/>
    <property type="match status" value="1"/>
</dbReference>
<dbReference type="InterPro" id="IPR050559">
    <property type="entry name" value="P-Pant_transferase_sf"/>
</dbReference>
<dbReference type="Gene3D" id="3.90.470.20">
    <property type="entry name" value="4'-phosphopantetheinyl transferase domain"/>
    <property type="match status" value="2"/>
</dbReference>
<dbReference type="PANTHER" id="PTHR12215:SF10">
    <property type="entry name" value="L-AMINOADIPATE-SEMIALDEHYDE DEHYDROGENASE-PHOSPHOPANTETHEINYL TRANSFERASE"/>
    <property type="match status" value="1"/>
</dbReference>